<feature type="compositionally biased region" description="Acidic residues" evidence="1">
    <location>
        <begin position="840"/>
        <end position="850"/>
    </location>
</feature>
<feature type="compositionally biased region" description="Basic and acidic residues" evidence="1">
    <location>
        <begin position="124"/>
        <end position="134"/>
    </location>
</feature>
<evidence type="ECO:0000256" key="1">
    <source>
        <dbReference type="SAM" id="MobiDB-lite"/>
    </source>
</evidence>
<feature type="compositionally biased region" description="Basic and acidic residues" evidence="1">
    <location>
        <begin position="528"/>
        <end position="540"/>
    </location>
</feature>
<feature type="region of interest" description="Disordered" evidence="1">
    <location>
        <begin position="121"/>
        <end position="157"/>
    </location>
</feature>
<feature type="compositionally biased region" description="Basic and acidic residues" evidence="1">
    <location>
        <begin position="141"/>
        <end position="153"/>
    </location>
</feature>
<dbReference type="OrthoDB" id="10424983at2759"/>
<proteinExistence type="predicted"/>
<protein>
    <submittedName>
        <fullName evidence="2">Uncharacterized protein</fullName>
    </submittedName>
</protein>
<feature type="region of interest" description="Disordered" evidence="1">
    <location>
        <begin position="810"/>
        <end position="887"/>
    </location>
</feature>
<evidence type="ECO:0000313" key="3">
    <source>
        <dbReference type="Proteomes" id="UP000887568"/>
    </source>
</evidence>
<dbReference type="EnsemblMetazoa" id="XM_038214572.1">
    <property type="protein sequence ID" value="XP_038070500.1"/>
    <property type="gene ID" value="LOC119739588"/>
</dbReference>
<feature type="region of interest" description="Disordered" evidence="1">
    <location>
        <begin position="521"/>
        <end position="540"/>
    </location>
</feature>
<dbReference type="Proteomes" id="UP000887568">
    <property type="component" value="Unplaced"/>
</dbReference>
<dbReference type="OMA" id="YSALMHY"/>
<name>A0A914B2D4_PATMI</name>
<feature type="compositionally biased region" description="Basic and acidic residues" evidence="1">
    <location>
        <begin position="854"/>
        <end position="865"/>
    </location>
</feature>
<feature type="region of interest" description="Disordered" evidence="1">
    <location>
        <begin position="295"/>
        <end position="314"/>
    </location>
</feature>
<keyword evidence="3" id="KW-1185">Reference proteome</keyword>
<organism evidence="2 3">
    <name type="scientific">Patiria miniata</name>
    <name type="common">Bat star</name>
    <name type="synonym">Asterina miniata</name>
    <dbReference type="NCBI Taxonomy" id="46514"/>
    <lineage>
        <taxon>Eukaryota</taxon>
        <taxon>Metazoa</taxon>
        <taxon>Echinodermata</taxon>
        <taxon>Eleutherozoa</taxon>
        <taxon>Asterozoa</taxon>
        <taxon>Asteroidea</taxon>
        <taxon>Valvatacea</taxon>
        <taxon>Valvatida</taxon>
        <taxon>Asterinidae</taxon>
        <taxon>Patiria</taxon>
    </lineage>
</organism>
<feature type="compositionally biased region" description="Basic and acidic residues" evidence="1">
    <location>
        <begin position="295"/>
        <end position="310"/>
    </location>
</feature>
<dbReference type="AlphaFoldDB" id="A0A914B2D4"/>
<evidence type="ECO:0000313" key="2">
    <source>
        <dbReference type="EnsemblMetazoa" id="XP_038070500.1"/>
    </source>
</evidence>
<reference evidence="2" key="1">
    <citation type="submission" date="2022-11" db="UniProtKB">
        <authorList>
            <consortium name="EnsemblMetazoa"/>
        </authorList>
    </citation>
    <scope>IDENTIFICATION</scope>
</reference>
<sequence length="887" mass="100256">MSLKQNIATAVRQSSLAKSNRMGELLQRFESGVPCGTPDDIDFLIDEIVKRIERRLLCRLARLSELAPDQASEGDEHTRAAKFPIRPRRTISETTLRHEARLIVDQVLKIVIRHLKLVGQKKAKTGERTSKQPGREVVTSTEHRASTSRDGDTKISPQIVKRYNYVKSSKQAEPRRLKEIQPTAEGVENTKEAQAYQRLPPRDGDSVRTATTYALRKADKTSLRRFSVTGNVNALMLAGEWAKDDDNMEIITESKPASKTVTAPIHQDVKILLASSGDSSDDRVHRKVPCDDAPEEYRYAPFTPRKEPPKTRGINQFLNSSFTYARRAEIKKSLPKFLVSRSREAMMTMFNAIRVAMAEEEIENLDYAGVFATLMDRSLGKKDFPQQATTSDSRPKAIFRQQPGTERLSEKKTAAKPRYDHRPNGKNVPSSADGISRDRLNARQQNFGTLGTYTLRKATRSCLRHMIQKGSSYNALLMMACNLRNGQTDEEFWDEALDMDLDEATRKEVISDLAELSRQARDGTGFSDDPRQTFDDSLEKESVERKTVAFGKAPPRSETSADQRDNVYSRGGVRRQSNTNYIYGMHRGLRRLLPKFTGGRPYSALMHYADSMIADVYQEMIRTGQFMPLTTLASATEPRKINEKVTSVGASYTKPVHGDRWSVSTQTGKKVAKTSNEELFHDAYSWIAQESRDKYGTMSEKQRYKEQVLPTKSDEDILYRPVEDVDGGKEGFARIASQQGTTVPEKNEEPLDDGINENLWLSVEENDADETKRSVRFADGINPGETDNDNQDQSSTFFQKLGYYERVGSGELLHKKTKQPKQKAQSKDEEPSEISQAGLEQEEGDNDEIQQPERPQEKTEERPLPEEAPQQTDETTTKPSYSLCNCL</sequence>
<feature type="region of interest" description="Disordered" evidence="1">
    <location>
        <begin position="402"/>
        <end position="438"/>
    </location>
</feature>
<dbReference type="GeneID" id="119739588"/>
<feature type="region of interest" description="Disordered" evidence="1">
    <location>
        <begin position="545"/>
        <end position="567"/>
    </location>
</feature>
<feature type="compositionally biased region" description="Basic and acidic residues" evidence="1">
    <location>
        <begin position="407"/>
        <end position="423"/>
    </location>
</feature>
<accession>A0A914B2D4</accession>
<dbReference type="RefSeq" id="XP_038070500.1">
    <property type="nucleotide sequence ID" value="XM_038214572.1"/>
</dbReference>
<feature type="compositionally biased region" description="Polar residues" evidence="1">
    <location>
        <begin position="869"/>
        <end position="887"/>
    </location>
</feature>